<dbReference type="EC" id="2.1.1.72" evidence="2 8"/>
<dbReference type="InterPro" id="IPR012327">
    <property type="entry name" value="MeTrfase_D12"/>
</dbReference>
<dbReference type="InterPro" id="IPR012263">
    <property type="entry name" value="M_m6A_EcoRV"/>
</dbReference>
<dbReference type="GO" id="GO:0009007">
    <property type="term" value="F:site-specific DNA-methyltransferase (adenine-specific) activity"/>
    <property type="evidence" value="ECO:0007669"/>
    <property type="project" value="UniProtKB-UniRule"/>
</dbReference>
<evidence type="ECO:0000256" key="8">
    <source>
        <dbReference type="RuleBase" id="RU361257"/>
    </source>
</evidence>
<gene>
    <name evidence="9" type="ORF">SASC598J21_013820</name>
</gene>
<accession>A0A074VEI7</accession>
<evidence type="ECO:0000256" key="1">
    <source>
        <dbReference type="ARBA" id="ARBA00006594"/>
    </source>
</evidence>
<sequence length="280" mass="32101">MRHSKKQLIAPVLKWAGGKRQLLDTLIPLVPKDYSVYCEPFVGGGALFFALQPQSACINDVNHELIRVYTVIKNDVDVLIEQLKQFQNNKDQFYEIRSWDRNKDKYTHLSDIEKAARIIYLNKTCFNGLFRVNASGEFNVPFGNYANPNIVNEPVLRAISFYFNNSEIVFNAVDYAEILKNLPDNAFVYLDPPYDPVSVTANFTGYTKDGFSRDEQIKLRKCCDELNERGIKFMLSNSATDFICDQYSKYNIEIISAKRLVGADASKRGRIQEVIVRNYG</sequence>
<dbReference type="GO" id="GO:0032259">
    <property type="term" value="P:methylation"/>
    <property type="evidence" value="ECO:0007669"/>
    <property type="project" value="UniProtKB-KW"/>
</dbReference>
<dbReference type="InterPro" id="IPR023095">
    <property type="entry name" value="Ade_MeTrfase_dom_2"/>
</dbReference>
<dbReference type="PROSITE" id="PS00092">
    <property type="entry name" value="N6_MTASE"/>
    <property type="match status" value="1"/>
</dbReference>
<dbReference type="Pfam" id="PF02086">
    <property type="entry name" value="MethyltransfD12"/>
    <property type="match status" value="1"/>
</dbReference>
<comment type="catalytic activity">
    <reaction evidence="6 8">
        <text>a 2'-deoxyadenosine in DNA + S-adenosyl-L-methionine = an N(6)-methyl-2'-deoxyadenosine in DNA + S-adenosyl-L-homocysteine + H(+)</text>
        <dbReference type="Rhea" id="RHEA:15197"/>
        <dbReference type="Rhea" id="RHEA-COMP:12418"/>
        <dbReference type="Rhea" id="RHEA-COMP:12419"/>
        <dbReference type="ChEBI" id="CHEBI:15378"/>
        <dbReference type="ChEBI" id="CHEBI:57856"/>
        <dbReference type="ChEBI" id="CHEBI:59789"/>
        <dbReference type="ChEBI" id="CHEBI:90615"/>
        <dbReference type="ChEBI" id="CHEBI:90616"/>
        <dbReference type="EC" id="2.1.1.72"/>
    </reaction>
</comment>
<dbReference type="GO" id="GO:0009307">
    <property type="term" value="P:DNA restriction-modification system"/>
    <property type="evidence" value="ECO:0007669"/>
    <property type="project" value="InterPro"/>
</dbReference>
<feature type="binding site" evidence="7">
    <location>
        <position position="19"/>
    </location>
    <ligand>
        <name>S-adenosyl-L-methionine</name>
        <dbReference type="ChEBI" id="CHEBI:59789"/>
    </ligand>
</feature>
<comment type="caution">
    <text evidence="9">The sequence shown here is derived from an EMBL/GenBank/DDBJ whole genome shotgun (WGS) entry which is preliminary data.</text>
</comment>
<evidence type="ECO:0000256" key="5">
    <source>
        <dbReference type="ARBA" id="ARBA00022691"/>
    </source>
</evidence>
<evidence type="ECO:0000256" key="4">
    <source>
        <dbReference type="ARBA" id="ARBA00022679"/>
    </source>
</evidence>
<proteinExistence type="inferred from homology"/>
<keyword evidence="4 8" id="KW-0808">Transferase</keyword>
<evidence type="ECO:0000256" key="3">
    <source>
        <dbReference type="ARBA" id="ARBA00022603"/>
    </source>
</evidence>
<dbReference type="GO" id="GO:0006298">
    <property type="term" value="P:mismatch repair"/>
    <property type="evidence" value="ECO:0007669"/>
    <property type="project" value="TreeGrafter"/>
</dbReference>
<dbReference type="PANTHER" id="PTHR30481">
    <property type="entry name" value="DNA ADENINE METHYLASE"/>
    <property type="match status" value="1"/>
</dbReference>
<evidence type="ECO:0000256" key="6">
    <source>
        <dbReference type="ARBA" id="ARBA00047942"/>
    </source>
</evidence>
<organism evidence="9 10">
    <name type="scientific">Snodgrassella alvi SCGC AB-598-J21</name>
    <dbReference type="NCBI Taxonomy" id="1385367"/>
    <lineage>
        <taxon>Bacteria</taxon>
        <taxon>Pseudomonadati</taxon>
        <taxon>Pseudomonadota</taxon>
        <taxon>Betaproteobacteria</taxon>
        <taxon>Neisseriales</taxon>
        <taxon>Neisseriaceae</taxon>
        <taxon>Snodgrassella</taxon>
    </lineage>
</organism>
<dbReference type="EMBL" id="AVQL01000443">
    <property type="protein sequence ID" value="KEQ00865.1"/>
    <property type="molecule type" value="Genomic_DNA"/>
</dbReference>
<dbReference type="AlphaFoldDB" id="A0A074VEI7"/>
<dbReference type="Gene3D" id="1.10.1020.10">
    <property type="entry name" value="Adenine-specific Methyltransferase, Domain 2"/>
    <property type="match status" value="1"/>
</dbReference>
<comment type="similarity">
    <text evidence="1 8">Belongs to the N(4)/N(6)-methyltransferase family.</text>
</comment>
<dbReference type="GO" id="GO:1904047">
    <property type="term" value="F:S-adenosyl-L-methionine binding"/>
    <property type="evidence" value="ECO:0007669"/>
    <property type="project" value="TreeGrafter"/>
</dbReference>
<name>A0A074VEI7_9NEIS</name>
<dbReference type="SUPFAM" id="SSF53335">
    <property type="entry name" value="S-adenosyl-L-methionine-dependent methyltransferases"/>
    <property type="match status" value="1"/>
</dbReference>
<keyword evidence="3 8" id="KW-0489">Methyltransferase</keyword>
<feature type="binding site" evidence="7">
    <location>
        <position position="15"/>
    </location>
    <ligand>
        <name>S-adenosyl-L-methionine</name>
        <dbReference type="ChEBI" id="CHEBI:59789"/>
    </ligand>
</feature>
<dbReference type="Proteomes" id="UP000027644">
    <property type="component" value="Unassembled WGS sequence"/>
</dbReference>
<dbReference type="InterPro" id="IPR002052">
    <property type="entry name" value="DNA_methylase_N6_adenine_CS"/>
</dbReference>
<dbReference type="Gene3D" id="3.40.50.150">
    <property type="entry name" value="Vaccinia Virus protein VP39"/>
    <property type="match status" value="1"/>
</dbReference>
<feature type="binding site" evidence="7">
    <location>
        <position position="191"/>
    </location>
    <ligand>
        <name>S-adenosyl-L-methionine</name>
        <dbReference type="ChEBI" id="CHEBI:59789"/>
    </ligand>
</feature>
<dbReference type="NCBIfam" id="TIGR00571">
    <property type="entry name" value="dam"/>
    <property type="match status" value="1"/>
</dbReference>
<dbReference type="PIRSF" id="PIRSF000398">
    <property type="entry name" value="M_m6A_EcoRV"/>
    <property type="match status" value="1"/>
</dbReference>
<evidence type="ECO:0000313" key="10">
    <source>
        <dbReference type="Proteomes" id="UP000027644"/>
    </source>
</evidence>
<evidence type="ECO:0000256" key="2">
    <source>
        <dbReference type="ARBA" id="ARBA00011900"/>
    </source>
</evidence>
<dbReference type="PRINTS" id="PR00505">
    <property type="entry name" value="D12N6MTFRASE"/>
</dbReference>
<protein>
    <recommendedName>
        <fullName evidence="2 8">Site-specific DNA-methyltransferase (adenine-specific)</fullName>
        <ecNumber evidence="2 8">2.1.1.72</ecNumber>
    </recommendedName>
</protein>
<reference evidence="9 10" key="1">
    <citation type="journal article" date="2014" name="PLoS Genet.">
        <title>Hidden diversity in honey bee gut symbionts detected by single-cell genomics.</title>
        <authorList>
            <person name="Engel P."/>
            <person name="Stepanauskas R."/>
            <person name="Moran N."/>
        </authorList>
    </citation>
    <scope>NUCLEOTIDE SEQUENCE [LARGE SCALE GENOMIC DNA]</scope>
    <source>
        <strain evidence="9 10">SCGC AB-598-J21</strain>
    </source>
</reference>
<keyword evidence="5 8" id="KW-0949">S-adenosyl-L-methionine</keyword>
<dbReference type="InterPro" id="IPR029063">
    <property type="entry name" value="SAM-dependent_MTases_sf"/>
</dbReference>
<evidence type="ECO:0000256" key="7">
    <source>
        <dbReference type="PIRSR" id="PIRSR000398-1"/>
    </source>
</evidence>
<dbReference type="GO" id="GO:0043565">
    <property type="term" value="F:sequence-specific DNA binding"/>
    <property type="evidence" value="ECO:0007669"/>
    <property type="project" value="TreeGrafter"/>
</dbReference>
<feature type="binding site" evidence="7">
    <location>
        <position position="60"/>
    </location>
    <ligand>
        <name>S-adenosyl-L-methionine</name>
        <dbReference type="ChEBI" id="CHEBI:59789"/>
    </ligand>
</feature>
<dbReference type="PANTHER" id="PTHR30481:SF3">
    <property type="entry name" value="DNA ADENINE METHYLASE"/>
    <property type="match status" value="1"/>
</dbReference>
<evidence type="ECO:0000313" key="9">
    <source>
        <dbReference type="EMBL" id="KEQ00865.1"/>
    </source>
</evidence>